<evidence type="ECO:0000313" key="8">
    <source>
        <dbReference type="Proteomes" id="UP000005632"/>
    </source>
</evidence>
<evidence type="ECO:0000256" key="2">
    <source>
        <dbReference type="ARBA" id="ARBA00022475"/>
    </source>
</evidence>
<dbReference type="Pfam" id="PF02653">
    <property type="entry name" value="BPD_transp_2"/>
    <property type="match status" value="1"/>
</dbReference>
<dbReference type="HOGENOM" id="CLU_028880_4_3_12"/>
<evidence type="ECO:0000256" key="1">
    <source>
        <dbReference type="ARBA" id="ARBA00004651"/>
    </source>
</evidence>
<evidence type="ECO:0000256" key="6">
    <source>
        <dbReference type="SAM" id="Phobius"/>
    </source>
</evidence>
<dbReference type="Proteomes" id="UP000005632">
    <property type="component" value="Chromosome"/>
</dbReference>
<dbReference type="CDD" id="cd06579">
    <property type="entry name" value="TM_PBP1_transp_AraH_like"/>
    <property type="match status" value="1"/>
</dbReference>
<gene>
    <name evidence="7" type="ordered locus">SpiGrapes_3203</name>
</gene>
<evidence type="ECO:0000256" key="3">
    <source>
        <dbReference type="ARBA" id="ARBA00022692"/>
    </source>
</evidence>
<dbReference type="KEGG" id="sgp:SpiGrapes_3203"/>
<keyword evidence="3 6" id="KW-0812">Transmembrane</keyword>
<dbReference type="RefSeq" id="WP_014271787.1">
    <property type="nucleotide sequence ID" value="NC_016633.1"/>
</dbReference>
<name>G8QQL8_SPHPG</name>
<dbReference type="EMBL" id="CP003155">
    <property type="protein sequence ID" value="AEV30948.1"/>
    <property type="molecule type" value="Genomic_DNA"/>
</dbReference>
<feature type="transmembrane region" description="Helical" evidence="6">
    <location>
        <begin position="49"/>
        <end position="67"/>
    </location>
</feature>
<proteinExistence type="predicted"/>
<feature type="transmembrane region" description="Helical" evidence="6">
    <location>
        <begin position="20"/>
        <end position="37"/>
    </location>
</feature>
<comment type="subcellular location">
    <subcellularLocation>
        <location evidence="1">Cell membrane</location>
        <topology evidence="1">Multi-pass membrane protein</topology>
    </subcellularLocation>
</comment>
<evidence type="ECO:0000256" key="5">
    <source>
        <dbReference type="ARBA" id="ARBA00023136"/>
    </source>
</evidence>
<dbReference type="InterPro" id="IPR001851">
    <property type="entry name" value="ABC_transp_permease"/>
</dbReference>
<evidence type="ECO:0000313" key="7">
    <source>
        <dbReference type="EMBL" id="AEV30948.1"/>
    </source>
</evidence>
<feature type="transmembrane region" description="Helical" evidence="6">
    <location>
        <begin position="166"/>
        <end position="186"/>
    </location>
</feature>
<feature type="transmembrane region" description="Helical" evidence="6">
    <location>
        <begin position="74"/>
        <end position="92"/>
    </location>
</feature>
<feature type="transmembrane region" description="Helical" evidence="6">
    <location>
        <begin position="132"/>
        <end position="154"/>
    </location>
</feature>
<feature type="transmembrane region" description="Helical" evidence="6">
    <location>
        <begin position="297"/>
        <end position="316"/>
    </location>
</feature>
<keyword evidence="5 6" id="KW-0472">Membrane</keyword>
<dbReference type="PANTHER" id="PTHR32196">
    <property type="entry name" value="ABC TRANSPORTER PERMEASE PROTEIN YPHD-RELATED-RELATED"/>
    <property type="match status" value="1"/>
</dbReference>
<dbReference type="STRING" id="158190.SpiGrapes_3203"/>
<feature type="transmembrane region" description="Helical" evidence="6">
    <location>
        <begin position="98"/>
        <end position="120"/>
    </location>
</feature>
<keyword evidence="2" id="KW-1003">Cell membrane</keyword>
<organism evidence="7 8">
    <name type="scientific">Sphaerochaeta pleomorpha (strain ATCC BAA-1885 / DSM 22778 / Grapes)</name>
    <dbReference type="NCBI Taxonomy" id="158190"/>
    <lineage>
        <taxon>Bacteria</taxon>
        <taxon>Pseudomonadati</taxon>
        <taxon>Spirochaetota</taxon>
        <taxon>Spirochaetia</taxon>
        <taxon>Spirochaetales</taxon>
        <taxon>Sphaerochaetaceae</taxon>
        <taxon>Sphaerochaeta</taxon>
    </lineage>
</organism>
<sequence length="322" mass="34143">MKKITMRTSLGIKEFVRSYGTILALIAIIIVFGSLKPDTFFSKTNFWNITRQMAILAVIALGTTLIMCVEEFDLSVGTIASFSGVCAAVLAISGVPFFWALVVSVIASAILGFLNGYIVTKFRVMSFIITLAMSRVIYGITYWLSGGAIIFNGIPEAFKFIGTAKIGPIPYLTVLMVIVSALFYYVTKSTAFGRKLYAIGGNERASQVAGIQVSLNKTLAFTISGAMAGFAGVLLASRVGSAAPTAGDAYCLNAYATIFIGKTLFKEGVPNIVGTIVGVAIFTVLANGLTIMQVPTFFQNILTGGIIVLAVVAQKLGSKDHA</sequence>
<feature type="transmembrane region" description="Helical" evidence="6">
    <location>
        <begin position="272"/>
        <end position="291"/>
    </location>
</feature>
<reference evidence="7 8" key="1">
    <citation type="submission" date="2011-11" db="EMBL/GenBank/DDBJ databases">
        <title>Complete sequence of Spirochaeta sp. grapes.</title>
        <authorList>
            <consortium name="US DOE Joint Genome Institute"/>
            <person name="Lucas S."/>
            <person name="Han J."/>
            <person name="Lapidus A."/>
            <person name="Cheng J.-F."/>
            <person name="Goodwin L."/>
            <person name="Pitluck S."/>
            <person name="Peters L."/>
            <person name="Ovchinnikova G."/>
            <person name="Munk A.C."/>
            <person name="Detter J.C."/>
            <person name="Han C."/>
            <person name="Tapia R."/>
            <person name="Land M."/>
            <person name="Hauser L."/>
            <person name="Kyrpides N."/>
            <person name="Ivanova N."/>
            <person name="Pagani I."/>
            <person name="Ritalahtilisa K."/>
            <person name="Loeffler F."/>
            <person name="Woyke T."/>
        </authorList>
    </citation>
    <scope>NUCLEOTIDE SEQUENCE [LARGE SCALE GENOMIC DNA]</scope>
    <source>
        <strain evidence="8">ATCC BAA-1885 / DSM 22778 / Grapes</strain>
    </source>
</reference>
<dbReference type="GO" id="GO:0005886">
    <property type="term" value="C:plasma membrane"/>
    <property type="evidence" value="ECO:0007669"/>
    <property type="project" value="UniProtKB-SubCell"/>
</dbReference>
<accession>G8QQL8</accession>
<keyword evidence="8" id="KW-1185">Reference proteome</keyword>
<dbReference type="GO" id="GO:0022857">
    <property type="term" value="F:transmembrane transporter activity"/>
    <property type="evidence" value="ECO:0007669"/>
    <property type="project" value="InterPro"/>
</dbReference>
<dbReference type="eggNOG" id="COG1172">
    <property type="taxonomic scope" value="Bacteria"/>
</dbReference>
<protein>
    <submittedName>
        <fullName evidence="7">Permease component of ribose/xylose/arabinose/galactoside ABC-type transporters</fullName>
    </submittedName>
</protein>
<evidence type="ECO:0000256" key="4">
    <source>
        <dbReference type="ARBA" id="ARBA00022989"/>
    </source>
</evidence>
<dbReference type="AlphaFoldDB" id="G8QQL8"/>
<keyword evidence="4 6" id="KW-1133">Transmembrane helix</keyword>